<proteinExistence type="predicted"/>
<dbReference type="Proteomes" id="UP000746471">
    <property type="component" value="Unassembled WGS sequence"/>
</dbReference>
<evidence type="ECO:0000313" key="2">
    <source>
        <dbReference type="EMBL" id="MBS7526253.1"/>
    </source>
</evidence>
<name>A0ABS5PM45_9FIRM</name>
<accession>A0ABS5PM45</accession>
<keyword evidence="3" id="KW-1185">Reference proteome</keyword>
<keyword evidence="1" id="KW-1133">Transmembrane helix</keyword>
<feature type="transmembrane region" description="Helical" evidence="1">
    <location>
        <begin position="225"/>
        <end position="251"/>
    </location>
</feature>
<feature type="transmembrane region" description="Helical" evidence="1">
    <location>
        <begin position="158"/>
        <end position="178"/>
    </location>
</feature>
<feature type="transmembrane region" description="Helical" evidence="1">
    <location>
        <begin position="257"/>
        <end position="280"/>
    </location>
</feature>
<feature type="transmembrane region" description="Helical" evidence="1">
    <location>
        <begin position="61"/>
        <end position="81"/>
    </location>
</feature>
<feature type="transmembrane region" description="Helical" evidence="1">
    <location>
        <begin position="118"/>
        <end position="137"/>
    </location>
</feature>
<gene>
    <name evidence="2" type="ORF">KHM83_06155</name>
</gene>
<organism evidence="2 3">
    <name type="scientific">Fusibacter paucivorans</name>
    <dbReference type="NCBI Taxonomy" id="76009"/>
    <lineage>
        <taxon>Bacteria</taxon>
        <taxon>Bacillati</taxon>
        <taxon>Bacillota</taxon>
        <taxon>Clostridia</taxon>
        <taxon>Eubacteriales</taxon>
        <taxon>Eubacteriales Family XII. Incertae Sedis</taxon>
        <taxon>Fusibacter</taxon>
    </lineage>
</organism>
<keyword evidence="1" id="KW-0812">Transmembrane</keyword>
<feature type="transmembrane region" description="Helical" evidence="1">
    <location>
        <begin position="7"/>
        <end position="28"/>
    </location>
</feature>
<dbReference type="RefSeq" id="WP_213236033.1">
    <property type="nucleotide sequence ID" value="NZ_JAHBCL010000008.1"/>
</dbReference>
<evidence type="ECO:0000313" key="3">
    <source>
        <dbReference type="Proteomes" id="UP000746471"/>
    </source>
</evidence>
<sequence>MIKDRQYNIGLVSIMALLTCLTIGAAFIGESTQDLQTFVSLRGETVLLYGKGIYAKEAVDYALQAIAQDIVTLLVGIPMLVYGAVSKSLRGRAVLVGGLAYFLYTYVSYCFLLQYNQLFLVYVSLMSLSFFGLWHNLPYLKGELVKTMLEPVLNRKSYIIFQWLLALMLSAMWLARIIPTFWGDFSKIQLAHYNTAVIQVLDLGIIVPLACISGYYLWRKTPTGYLLTLILMIKGAALGTALLAMIVMLILKGSAVSIVECIVFTVMIGSIDLLAIRLFMKLPA</sequence>
<evidence type="ECO:0000256" key="1">
    <source>
        <dbReference type="SAM" id="Phobius"/>
    </source>
</evidence>
<dbReference type="EMBL" id="JAHBCL010000008">
    <property type="protein sequence ID" value="MBS7526253.1"/>
    <property type="molecule type" value="Genomic_DNA"/>
</dbReference>
<feature type="transmembrane region" description="Helical" evidence="1">
    <location>
        <begin position="198"/>
        <end position="218"/>
    </location>
</feature>
<comment type="caution">
    <text evidence="2">The sequence shown here is derived from an EMBL/GenBank/DDBJ whole genome shotgun (WGS) entry which is preliminary data.</text>
</comment>
<feature type="transmembrane region" description="Helical" evidence="1">
    <location>
        <begin position="93"/>
        <end position="112"/>
    </location>
</feature>
<reference evidence="2 3" key="1">
    <citation type="submission" date="2021-05" db="EMBL/GenBank/DDBJ databases">
        <title>Fusibacter ferrireducens sp. nov., an anaerobic, sulfur- and Fe-reducing bacterium isolated from the mangrove sediment.</title>
        <authorList>
            <person name="Qiu D."/>
        </authorList>
    </citation>
    <scope>NUCLEOTIDE SEQUENCE [LARGE SCALE GENOMIC DNA]</scope>
    <source>
        <strain evidence="2 3">DSM 12116</strain>
    </source>
</reference>
<keyword evidence="1" id="KW-0472">Membrane</keyword>
<protein>
    <submittedName>
        <fullName evidence="2">Uncharacterized protein</fullName>
    </submittedName>
</protein>